<dbReference type="SUPFAM" id="SSF52499">
    <property type="entry name" value="Isochorismatase-like hydrolases"/>
    <property type="match status" value="1"/>
</dbReference>
<evidence type="ECO:0000256" key="2">
    <source>
        <dbReference type="ARBA" id="ARBA00022642"/>
    </source>
</evidence>
<dbReference type="EC" id="3.5.1.19" evidence="6"/>
<evidence type="ECO:0000313" key="11">
    <source>
        <dbReference type="Proteomes" id="UP000237752"/>
    </source>
</evidence>
<evidence type="ECO:0000256" key="6">
    <source>
        <dbReference type="ARBA" id="ARBA00039017"/>
    </source>
</evidence>
<dbReference type="RefSeq" id="WP_106351083.1">
    <property type="nucleotide sequence ID" value="NZ_PVUE01000030.1"/>
</dbReference>
<evidence type="ECO:0000313" key="10">
    <source>
        <dbReference type="EMBL" id="PRZ30489.1"/>
    </source>
</evidence>
<evidence type="ECO:0000256" key="4">
    <source>
        <dbReference type="ARBA" id="ARBA00022801"/>
    </source>
</evidence>
<dbReference type="GO" id="GO:0008936">
    <property type="term" value="F:nicotinamidase activity"/>
    <property type="evidence" value="ECO:0007669"/>
    <property type="project" value="UniProtKB-EC"/>
</dbReference>
<dbReference type="Proteomes" id="UP000237752">
    <property type="component" value="Unassembled WGS sequence"/>
</dbReference>
<keyword evidence="4" id="KW-0378">Hydrolase</keyword>
<keyword evidence="11" id="KW-1185">Reference proteome</keyword>
<dbReference type="PANTHER" id="PTHR11080:SF2">
    <property type="entry name" value="LD05707P"/>
    <property type="match status" value="1"/>
</dbReference>
<comment type="caution">
    <text evidence="10">The sequence shown here is derived from an EMBL/GenBank/DDBJ whole genome shotgun (WGS) entry which is preliminary data.</text>
</comment>
<keyword evidence="2" id="KW-0662">Pyridine nucleotide biosynthesis</keyword>
<dbReference type="Gene3D" id="3.40.50.850">
    <property type="entry name" value="Isochorismatase-like"/>
    <property type="match status" value="1"/>
</dbReference>
<evidence type="ECO:0000256" key="5">
    <source>
        <dbReference type="ARBA" id="ARBA00037900"/>
    </source>
</evidence>
<dbReference type="InterPro" id="IPR000868">
    <property type="entry name" value="Isochorismatase-like_dom"/>
</dbReference>
<dbReference type="AlphaFoldDB" id="A0A2T0Z2A3"/>
<sequence length="225" mass="24302">MRDDQLPDLDDDLEDDIALADEDEDENEDEDTEGHKSAIIVVDVQRDFCEGGSLAVQGGADVVAEIAELLRESADDYDFIVATRDHHIDPGDHFSDTPDFVNSWPRHCVMGTEGAQFHPNFDPTVVEAIFDKGAYEAAYSGFEGLADTQNLEDWLAERGVTKVDIVGLATDHCVRATALDAVRAGLTTTVLLDLTAGVARTTTDKALRQLRDAGVSLVGSPIVTG</sequence>
<evidence type="ECO:0000256" key="3">
    <source>
        <dbReference type="ARBA" id="ARBA00022723"/>
    </source>
</evidence>
<dbReference type="InterPro" id="IPR052347">
    <property type="entry name" value="Isochorismatase_Nicotinamidase"/>
</dbReference>
<proteinExistence type="inferred from homology"/>
<keyword evidence="3" id="KW-0479">Metal-binding</keyword>
<accession>A0A2T0Z2A3</accession>
<dbReference type="PANTHER" id="PTHR11080">
    <property type="entry name" value="PYRAZINAMIDASE/NICOTINAMIDASE"/>
    <property type="match status" value="1"/>
</dbReference>
<reference evidence="10 11" key="1">
    <citation type="submission" date="2018-03" db="EMBL/GenBank/DDBJ databases">
        <title>Genomic Encyclopedia of Archaeal and Bacterial Type Strains, Phase II (KMG-II): from individual species to whole genera.</title>
        <authorList>
            <person name="Goeker M."/>
        </authorList>
    </citation>
    <scope>NUCLEOTIDE SEQUENCE [LARGE SCALE GENOMIC DNA]</scope>
    <source>
        <strain evidence="10 11">DSM 100065</strain>
    </source>
</reference>
<evidence type="ECO:0000256" key="8">
    <source>
        <dbReference type="SAM" id="MobiDB-lite"/>
    </source>
</evidence>
<dbReference type="Pfam" id="PF00857">
    <property type="entry name" value="Isochorismatase"/>
    <property type="match status" value="1"/>
</dbReference>
<evidence type="ECO:0000259" key="9">
    <source>
        <dbReference type="Pfam" id="PF00857"/>
    </source>
</evidence>
<gene>
    <name evidence="10" type="ORF">CLV47_1303</name>
</gene>
<evidence type="ECO:0000256" key="1">
    <source>
        <dbReference type="ARBA" id="ARBA00006336"/>
    </source>
</evidence>
<dbReference type="GO" id="GO:0019363">
    <property type="term" value="P:pyridine nucleotide biosynthetic process"/>
    <property type="evidence" value="ECO:0007669"/>
    <property type="project" value="UniProtKB-KW"/>
</dbReference>
<dbReference type="OrthoDB" id="9791276at2"/>
<feature type="region of interest" description="Disordered" evidence="8">
    <location>
        <begin position="1"/>
        <end position="36"/>
    </location>
</feature>
<organism evidence="10 11">
    <name type="scientific">Antricoccus suffuscus</name>
    <dbReference type="NCBI Taxonomy" id="1629062"/>
    <lineage>
        <taxon>Bacteria</taxon>
        <taxon>Bacillati</taxon>
        <taxon>Actinomycetota</taxon>
        <taxon>Actinomycetes</taxon>
        <taxon>Geodermatophilales</taxon>
        <taxon>Antricoccaceae</taxon>
        <taxon>Antricoccus</taxon>
    </lineage>
</organism>
<evidence type="ECO:0000256" key="7">
    <source>
        <dbReference type="ARBA" id="ARBA00043224"/>
    </source>
</evidence>
<protein>
    <recommendedName>
        <fullName evidence="6">nicotinamidase</fullName>
        <ecNumber evidence="6">3.5.1.19</ecNumber>
    </recommendedName>
    <alternativeName>
        <fullName evidence="7">Nicotinamide deamidase</fullName>
    </alternativeName>
</protein>
<name>A0A2T0Z2A3_9ACTN</name>
<feature type="compositionally biased region" description="Acidic residues" evidence="8">
    <location>
        <begin position="1"/>
        <end position="32"/>
    </location>
</feature>
<comment type="pathway">
    <text evidence="5">Cofactor biosynthesis; nicotinate biosynthesis; nicotinate from nicotinamide: step 1/1.</text>
</comment>
<dbReference type="InterPro" id="IPR036380">
    <property type="entry name" value="Isochorismatase-like_sf"/>
</dbReference>
<dbReference type="GO" id="GO:0046872">
    <property type="term" value="F:metal ion binding"/>
    <property type="evidence" value="ECO:0007669"/>
    <property type="project" value="UniProtKB-KW"/>
</dbReference>
<comment type="similarity">
    <text evidence="1">Belongs to the isochorismatase family.</text>
</comment>
<dbReference type="EMBL" id="PVUE01000030">
    <property type="protein sequence ID" value="PRZ30489.1"/>
    <property type="molecule type" value="Genomic_DNA"/>
</dbReference>
<feature type="domain" description="Isochorismatase-like" evidence="9">
    <location>
        <begin position="37"/>
        <end position="217"/>
    </location>
</feature>